<dbReference type="GO" id="GO:0006289">
    <property type="term" value="P:nucleotide-excision repair"/>
    <property type="evidence" value="ECO:0007669"/>
    <property type="project" value="UniProtKB-UniRule"/>
</dbReference>
<dbReference type="InterPro" id="IPR006636">
    <property type="entry name" value="STI1_HS-bd"/>
</dbReference>
<dbReference type="InterPro" id="IPR015940">
    <property type="entry name" value="UBA"/>
</dbReference>
<evidence type="ECO:0000259" key="8">
    <source>
        <dbReference type="PROSITE" id="PS50053"/>
    </source>
</evidence>
<dbReference type="Gene3D" id="1.10.8.10">
    <property type="entry name" value="DNA helicase RuvA subunit, C-terminal domain"/>
    <property type="match status" value="2"/>
</dbReference>
<dbReference type="GO" id="GO:0005829">
    <property type="term" value="C:cytosol"/>
    <property type="evidence" value="ECO:0007669"/>
    <property type="project" value="TreeGrafter"/>
</dbReference>
<feature type="region of interest" description="Disordered" evidence="6">
    <location>
        <begin position="81"/>
        <end position="144"/>
    </location>
</feature>
<evidence type="ECO:0000256" key="6">
    <source>
        <dbReference type="SAM" id="MobiDB-lite"/>
    </source>
</evidence>
<dbReference type="FunFam" id="1.10.8.10:FF:000002">
    <property type="entry name" value="UV excision repair protein RAD23 homolog"/>
    <property type="match status" value="1"/>
</dbReference>
<comment type="similarity">
    <text evidence="5">Belongs to the RAD23 family.</text>
</comment>
<feature type="compositionally biased region" description="Polar residues" evidence="6">
    <location>
        <begin position="199"/>
        <end position="234"/>
    </location>
</feature>
<feature type="domain" description="UBA" evidence="7">
    <location>
        <begin position="149"/>
        <end position="189"/>
    </location>
</feature>
<comment type="subcellular location">
    <subcellularLocation>
        <location evidence="5">Nucleus</location>
    </subcellularLocation>
    <subcellularLocation>
        <location evidence="5">Cytoplasm</location>
    </subcellularLocation>
</comment>
<gene>
    <name evidence="9" type="ORF">GAYE_SCF04G2437</name>
</gene>
<dbReference type="InterPro" id="IPR029071">
    <property type="entry name" value="Ubiquitin-like_domsf"/>
</dbReference>
<comment type="function">
    <text evidence="5">Multiubiquitin chain receptor involved in modulation of proteasomal degradation. Involved in nucleotide excision repair.</text>
</comment>
<feature type="compositionally biased region" description="Basic and acidic residues" evidence="6">
    <location>
        <begin position="112"/>
        <end position="129"/>
    </location>
</feature>
<dbReference type="InterPro" id="IPR000626">
    <property type="entry name" value="Ubiquitin-like_dom"/>
</dbReference>
<dbReference type="CDD" id="cd01805">
    <property type="entry name" value="Ubl_Rad23"/>
    <property type="match status" value="1"/>
</dbReference>
<feature type="compositionally biased region" description="Low complexity" evidence="6">
    <location>
        <begin position="130"/>
        <end position="143"/>
    </location>
</feature>
<name>A0AAV9IB67_9RHOD</name>
<dbReference type="Pfam" id="PF09280">
    <property type="entry name" value="XPC-binding"/>
    <property type="match status" value="1"/>
</dbReference>
<keyword evidence="10" id="KW-1185">Reference proteome</keyword>
<dbReference type="NCBIfam" id="TIGR00601">
    <property type="entry name" value="rad23"/>
    <property type="match status" value="1"/>
</dbReference>
<dbReference type="PRINTS" id="PR01839">
    <property type="entry name" value="RAD23PROTEIN"/>
</dbReference>
<evidence type="ECO:0000256" key="3">
    <source>
        <dbReference type="ARBA" id="ARBA00023204"/>
    </source>
</evidence>
<keyword evidence="3 5" id="KW-0234">DNA repair</keyword>
<dbReference type="GO" id="GO:0003684">
    <property type="term" value="F:damaged DNA binding"/>
    <property type="evidence" value="ECO:0007669"/>
    <property type="project" value="UniProtKB-UniRule"/>
</dbReference>
<dbReference type="SMART" id="SM00165">
    <property type="entry name" value="UBA"/>
    <property type="match status" value="2"/>
</dbReference>
<dbReference type="PROSITE" id="PS50053">
    <property type="entry name" value="UBIQUITIN_2"/>
    <property type="match status" value="1"/>
</dbReference>
<dbReference type="EMBL" id="JANCYU010000024">
    <property type="protein sequence ID" value="KAK4524536.1"/>
    <property type="molecule type" value="Genomic_DNA"/>
</dbReference>
<dbReference type="InterPro" id="IPR036353">
    <property type="entry name" value="XPC-bd_sf"/>
</dbReference>
<organism evidence="9 10">
    <name type="scientific">Galdieria yellowstonensis</name>
    <dbReference type="NCBI Taxonomy" id="3028027"/>
    <lineage>
        <taxon>Eukaryota</taxon>
        <taxon>Rhodophyta</taxon>
        <taxon>Bangiophyceae</taxon>
        <taxon>Galdieriales</taxon>
        <taxon>Galdieriaceae</taxon>
        <taxon>Galdieria</taxon>
    </lineage>
</organism>
<evidence type="ECO:0000256" key="1">
    <source>
        <dbReference type="ARBA" id="ARBA00022737"/>
    </source>
</evidence>
<dbReference type="GO" id="GO:0043161">
    <property type="term" value="P:proteasome-mediated ubiquitin-dependent protein catabolic process"/>
    <property type="evidence" value="ECO:0007669"/>
    <property type="project" value="UniProtKB-UniRule"/>
</dbReference>
<sequence>MKLRFKTLQGKEFDLETSPDDTVADVKRKVASVQGFEQDALACRLIFSGKVLSNENDKLGDLNIKEDSFLVVMPPKKVYQKATGQASSKVDTEAKESGAQKDPVQEKPSSSSREEKAAATEKSNQREETQATSSSQPASAVSSDFVIGSQYEQTVKNLMEMGFEEQQVKRALRAAFHNPDRAVEYLFNGIPENLERELGQTSFPESTSSPVGQTNTSLPQQNVSGTSGVSTAGRQSAEPEPFNMFEPQRSRAPQQQSTESTGSTGSLDFLTRIPQFNVMRRLIQANPRILQPMLQELAQANPSLLDLIHQNQQEFVRLLNEPTEDSEGLSDEQVQELLNSLAGLTEGGGGNNDEHPGGVSYIQVSPEEREQIERLESLVGPMGVSRAAVLEAWLACDRNEELAANYILSNLEEYTQEQGEGGEHETTDRNT</sequence>
<dbReference type="PANTHER" id="PTHR10621:SF0">
    <property type="entry name" value="UV EXCISION REPAIR PROTEIN RAD23"/>
    <property type="match status" value="1"/>
</dbReference>
<feature type="compositionally biased region" description="Basic and acidic residues" evidence="6">
    <location>
        <begin position="90"/>
        <end position="105"/>
    </location>
</feature>
<evidence type="ECO:0000256" key="2">
    <source>
        <dbReference type="ARBA" id="ARBA00022763"/>
    </source>
</evidence>
<dbReference type="PROSITE" id="PS50030">
    <property type="entry name" value="UBA"/>
    <property type="match status" value="2"/>
</dbReference>
<evidence type="ECO:0000313" key="9">
    <source>
        <dbReference type="EMBL" id="KAK4524536.1"/>
    </source>
</evidence>
<evidence type="ECO:0000256" key="4">
    <source>
        <dbReference type="ARBA" id="ARBA00023242"/>
    </source>
</evidence>
<protein>
    <recommendedName>
        <fullName evidence="5">UV excision repair protein RAD23</fullName>
    </recommendedName>
</protein>
<dbReference type="Proteomes" id="UP001300502">
    <property type="component" value="Unassembled WGS sequence"/>
</dbReference>
<dbReference type="GO" id="GO:0031593">
    <property type="term" value="F:polyubiquitin modification-dependent protein binding"/>
    <property type="evidence" value="ECO:0007669"/>
    <property type="project" value="UniProtKB-UniRule"/>
</dbReference>
<feature type="region of interest" description="Disordered" evidence="6">
    <location>
        <begin position="199"/>
        <end position="268"/>
    </location>
</feature>
<dbReference type="InterPro" id="IPR009060">
    <property type="entry name" value="UBA-like_sf"/>
</dbReference>
<dbReference type="SUPFAM" id="SSF101238">
    <property type="entry name" value="XPC-binding domain"/>
    <property type="match status" value="1"/>
</dbReference>
<proteinExistence type="inferred from homology"/>
<dbReference type="Pfam" id="PF00240">
    <property type="entry name" value="ubiquitin"/>
    <property type="match status" value="1"/>
</dbReference>
<dbReference type="FunFam" id="1.10.8.10:FF:000003">
    <property type="entry name" value="UV excision repair protein RAD23 homolog"/>
    <property type="match status" value="1"/>
</dbReference>
<dbReference type="SMART" id="SM00213">
    <property type="entry name" value="UBQ"/>
    <property type="match status" value="1"/>
</dbReference>
<feature type="domain" description="UBA" evidence="7">
    <location>
        <begin position="367"/>
        <end position="410"/>
    </location>
</feature>
<dbReference type="FunFam" id="1.10.10.540:FF:000001">
    <property type="entry name" value="UV excision repair protein RAD23 B"/>
    <property type="match status" value="1"/>
</dbReference>
<reference evidence="9 10" key="1">
    <citation type="submission" date="2022-07" db="EMBL/GenBank/DDBJ databases">
        <title>Genome-wide signatures of adaptation to extreme environments.</title>
        <authorList>
            <person name="Cho C.H."/>
            <person name="Yoon H.S."/>
        </authorList>
    </citation>
    <scope>NUCLEOTIDE SEQUENCE [LARGE SCALE GENOMIC DNA]</scope>
    <source>
        <strain evidence="9 10">108.79 E11</strain>
    </source>
</reference>
<dbReference type="InterPro" id="IPR004806">
    <property type="entry name" value="Rad23"/>
</dbReference>
<accession>A0AAV9IB67</accession>
<evidence type="ECO:0000256" key="5">
    <source>
        <dbReference type="RuleBase" id="RU367049"/>
    </source>
</evidence>
<dbReference type="GO" id="GO:0070628">
    <property type="term" value="F:proteasome binding"/>
    <property type="evidence" value="ECO:0007669"/>
    <property type="project" value="TreeGrafter"/>
</dbReference>
<dbReference type="AlphaFoldDB" id="A0AAV9IB67"/>
<dbReference type="SMART" id="SM00727">
    <property type="entry name" value="STI1"/>
    <property type="match status" value="1"/>
</dbReference>
<dbReference type="GO" id="GO:0043130">
    <property type="term" value="F:ubiquitin binding"/>
    <property type="evidence" value="ECO:0007669"/>
    <property type="project" value="UniProtKB-UniRule"/>
</dbReference>
<keyword evidence="4 5" id="KW-0539">Nucleus</keyword>
<evidence type="ECO:0000259" key="7">
    <source>
        <dbReference type="PROSITE" id="PS50030"/>
    </source>
</evidence>
<feature type="compositionally biased region" description="Low complexity" evidence="6">
    <location>
        <begin position="254"/>
        <end position="266"/>
    </location>
</feature>
<feature type="domain" description="Ubiquitin-like" evidence="8">
    <location>
        <begin position="1"/>
        <end position="73"/>
    </location>
</feature>
<dbReference type="Gene3D" id="3.10.20.90">
    <property type="entry name" value="Phosphatidylinositol 3-kinase Catalytic Subunit, Chain A, domain 1"/>
    <property type="match status" value="1"/>
</dbReference>
<dbReference type="PANTHER" id="PTHR10621">
    <property type="entry name" value="UV EXCISION REPAIR PROTEIN RAD23"/>
    <property type="match status" value="1"/>
</dbReference>
<dbReference type="InterPro" id="IPR015360">
    <property type="entry name" value="XPC-bd"/>
</dbReference>
<dbReference type="SUPFAM" id="SSF46934">
    <property type="entry name" value="UBA-like"/>
    <property type="match status" value="2"/>
</dbReference>
<comment type="caution">
    <text evidence="9">The sequence shown here is derived from an EMBL/GenBank/DDBJ whole genome shotgun (WGS) entry which is preliminary data.</text>
</comment>
<keyword evidence="1" id="KW-0677">Repeat</keyword>
<dbReference type="Gene3D" id="1.10.10.540">
    <property type="entry name" value="XPC-binding domain"/>
    <property type="match status" value="1"/>
</dbReference>
<evidence type="ECO:0000313" key="10">
    <source>
        <dbReference type="Proteomes" id="UP001300502"/>
    </source>
</evidence>
<keyword evidence="5" id="KW-0963">Cytoplasm</keyword>
<dbReference type="SUPFAM" id="SSF54236">
    <property type="entry name" value="Ubiquitin-like"/>
    <property type="match status" value="1"/>
</dbReference>
<keyword evidence="2 5" id="KW-0227">DNA damage</keyword>
<dbReference type="Pfam" id="PF00627">
    <property type="entry name" value="UBA"/>
    <property type="match status" value="1"/>
</dbReference>
<dbReference type="GO" id="GO:0005654">
    <property type="term" value="C:nucleoplasm"/>
    <property type="evidence" value="ECO:0007669"/>
    <property type="project" value="TreeGrafter"/>
</dbReference>